<dbReference type="Pfam" id="PF11915">
    <property type="entry name" value="DUF3433"/>
    <property type="match status" value="1"/>
</dbReference>
<keyword evidence="1" id="KW-1133">Transmembrane helix</keyword>
<dbReference type="PANTHER" id="PTHR37544:SF3">
    <property type="entry name" value="SPRAY"/>
    <property type="match status" value="1"/>
</dbReference>
<dbReference type="OrthoDB" id="3248909at2759"/>
<feature type="transmembrane region" description="Helical" evidence="1">
    <location>
        <begin position="420"/>
        <end position="445"/>
    </location>
</feature>
<feature type="transmembrane region" description="Helical" evidence="1">
    <location>
        <begin position="1026"/>
        <end position="1048"/>
    </location>
</feature>
<comment type="caution">
    <text evidence="2">The sequence shown here is derived from an EMBL/GenBank/DDBJ whole genome shotgun (WGS) entry which is preliminary data.</text>
</comment>
<protein>
    <submittedName>
        <fullName evidence="2">Uncharacterized protein</fullName>
    </submittedName>
</protein>
<keyword evidence="1" id="KW-0472">Membrane</keyword>
<dbReference type="AlphaFoldDB" id="A0A9W9C6U9"/>
<organism evidence="2 3">
    <name type="scientific">Didymosphaeria variabile</name>
    <dbReference type="NCBI Taxonomy" id="1932322"/>
    <lineage>
        <taxon>Eukaryota</taxon>
        <taxon>Fungi</taxon>
        <taxon>Dikarya</taxon>
        <taxon>Ascomycota</taxon>
        <taxon>Pezizomycotina</taxon>
        <taxon>Dothideomycetes</taxon>
        <taxon>Pleosporomycetidae</taxon>
        <taxon>Pleosporales</taxon>
        <taxon>Massarineae</taxon>
        <taxon>Didymosphaeriaceae</taxon>
        <taxon>Didymosphaeria</taxon>
    </lineage>
</organism>
<dbReference type="GeneID" id="80914255"/>
<keyword evidence="3" id="KW-1185">Reference proteome</keyword>
<name>A0A9W9C6U9_9PLEO</name>
<reference evidence="2" key="1">
    <citation type="submission" date="2022-10" db="EMBL/GenBank/DDBJ databases">
        <title>Tapping the CABI collections for fungal endophytes: first genome assemblies for Collariella, Neodidymelliopsis, Ascochyta clinopodiicola, Didymella pomorum, Didymosphaeria variabile, Neocosmospora piperis and Neocucurbitaria cava.</title>
        <authorList>
            <person name="Hill R."/>
        </authorList>
    </citation>
    <scope>NUCLEOTIDE SEQUENCE</scope>
    <source>
        <strain evidence="2">IMI 356815</strain>
    </source>
</reference>
<dbReference type="Proteomes" id="UP001140513">
    <property type="component" value="Unassembled WGS sequence"/>
</dbReference>
<evidence type="ECO:0000313" key="2">
    <source>
        <dbReference type="EMBL" id="KAJ4346793.1"/>
    </source>
</evidence>
<keyword evidence="1" id="KW-0812">Transmembrane</keyword>
<gene>
    <name evidence="2" type="ORF">N0V89_010725</name>
</gene>
<dbReference type="PANTHER" id="PTHR37544">
    <property type="entry name" value="SPRAY-RELATED"/>
    <property type="match status" value="1"/>
</dbReference>
<dbReference type="EMBL" id="JAPEUX010000008">
    <property type="protein sequence ID" value="KAJ4346793.1"/>
    <property type="molecule type" value="Genomic_DNA"/>
</dbReference>
<dbReference type="InterPro" id="IPR021840">
    <property type="entry name" value="DUF3433"/>
</dbReference>
<evidence type="ECO:0000313" key="3">
    <source>
        <dbReference type="Proteomes" id="UP001140513"/>
    </source>
</evidence>
<feature type="transmembrane region" description="Helical" evidence="1">
    <location>
        <begin position="495"/>
        <end position="519"/>
    </location>
</feature>
<sequence>MDTTTLLSDSGCDFRIDMAPTMMANRVNSAVWGRAQDPLDEIGMPWTEYMNAKNTTQAYIYVPGLSEYNLYTYSGPGSPFLRYNRSANCADKDIIHLSTQLVSTGDGRVTTFRSNYSQKAWECQLEVTTADIPVKYSLSSKTGSHVIFDREEFTKKQVPVDKTILNEEEVRRLLHHSNWLSYLNPAHYKTDHSALLLSAGYQYDFGSMISDDHIPQKAQAIMESFLAALIQSSVVLPDASELQTVLGNSALVRTRVEVFQGTGIALSVLYGLCALMLAALAWQCGATQRSLNLTRNPSTTEGVTDLVASGQWNRESWKTLFIASTDEANTLLRNLTYRTNEKLLEHDQNSSLEKFDASHALETNKSVHDWKPTTLRIPSLISLAFYLILITIAISILYDYATGNRLYQNVFVDQVKFGEIAGHVARFTPFSIVPTFLAVLLGMWWDGIQQKFCQLQPFIAMTQPEGTSWKDGPGMHYSATNWIKSSSRAILNRHWLLFFVIVGNVLCQIFVITASALFARETGYVSTHTRLNTTTELRRLPVIADARNSFSSTSDPLAAKSWSQTNETSLLSSAELERDIEINADYSIYWAEDSSWLYSATTEIVQGADEPAWSMNGWAFTPVEYSGVANNETMSIMTQAIRARADCSSTSGSYQISDTESWLLTYDLTDTNIWNTSANPQGIEKGYWIGNYTLYGTPWNDVAVCASVSGAAMSGAMWNDYSGDMPGRFPYRFSNWPINFTATWIEGAAQSEFFLRDNFTQNLTTYDERLYPATWCGDTHPRLNLSIFIEAPRFQSVSCRPVIEIASAKATAAQDGSISDFELLEDPQPLHDPWRDVFISYTHNSSDAGQSPDPTQLQHRNVTSSYGIYFLSSLLKAPQIGYEISDDETNVWGFDIMYPNATSNGASYFIREGDSGKDLMSYCMYYLADKNSTALLTNTTLYSELVDKTIRTFFAHFASGDANSTTRRAYQRAGDKMPDLGKKVVLDAKTKTLKQEDPETYPLSDTNSTVDAQLNKRVQLLKMNPVATWLSFGILVSLLLITMAIAFLHRRFLSPLHRNIASMADVMLLVAGSDHLLALVKERGVEALRQDEHLRVRLGWFKSETGKLRWGSEVLDSGNVNVGSGQGLGVVWEEGNGSRTQSKWERVRTGLTKSSIGRKKMG</sequence>
<dbReference type="RefSeq" id="XP_056066593.1">
    <property type="nucleotide sequence ID" value="XM_056219466.1"/>
</dbReference>
<proteinExistence type="predicted"/>
<evidence type="ECO:0000256" key="1">
    <source>
        <dbReference type="SAM" id="Phobius"/>
    </source>
</evidence>
<accession>A0A9W9C6U9</accession>
<feature type="transmembrane region" description="Helical" evidence="1">
    <location>
        <begin position="258"/>
        <end position="282"/>
    </location>
</feature>
<feature type="transmembrane region" description="Helical" evidence="1">
    <location>
        <begin position="380"/>
        <end position="400"/>
    </location>
</feature>